<protein>
    <recommendedName>
        <fullName evidence="6 19">Adenosylcobinamide-GDP ribazoletransferase</fullName>
        <ecNumber evidence="5 19">2.7.8.26</ecNumber>
    </recommendedName>
    <alternativeName>
        <fullName evidence="16 19">Cobalamin synthase</fullName>
    </alternativeName>
    <alternativeName>
        <fullName evidence="15 19">Cobalamin-5'-phosphate synthase</fullName>
    </alternativeName>
</protein>
<dbReference type="Proteomes" id="UP000201838">
    <property type="component" value="Unassembled WGS sequence"/>
</dbReference>
<keyword evidence="11 19" id="KW-0460">Magnesium</keyword>
<evidence type="ECO:0000256" key="11">
    <source>
        <dbReference type="ARBA" id="ARBA00022842"/>
    </source>
</evidence>
<evidence type="ECO:0000256" key="7">
    <source>
        <dbReference type="ARBA" id="ARBA00022475"/>
    </source>
</evidence>
<evidence type="ECO:0000256" key="4">
    <source>
        <dbReference type="ARBA" id="ARBA00010561"/>
    </source>
</evidence>
<dbReference type="EMBL" id="FXXQ01000002">
    <property type="protein sequence ID" value="SMX22580.1"/>
    <property type="molecule type" value="Genomic_DNA"/>
</dbReference>
<reference evidence="21" key="1">
    <citation type="submission" date="2017-05" db="EMBL/GenBank/DDBJ databases">
        <authorList>
            <person name="Rodrigo-Torres L."/>
            <person name="Arahal R. D."/>
            <person name="Lucena T."/>
        </authorList>
    </citation>
    <scope>NUCLEOTIDE SEQUENCE [LARGE SCALE GENOMIC DNA]</scope>
    <source>
        <strain evidence="21">CECT 8489</strain>
    </source>
</reference>
<organism evidence="20 21">
    <name type="scientific">Boseongicola aestuarii</name>
    <dbReference type="NCBI Taxonomy" id="1470561"/>
    <lineage>
        <taxon>Bacteria</taxon>
        <taxon>Pseudomonadati</taxon>
        <taxon>Pseudomonadota</taxon>
        <taxon>Alphaproteobacteria</taxon>
        <taxon>Rhodobacterales</taxon>
        <taxon>Paracoccaceae</taxon>
        <taxon>Boseongicola</taxon>
    </lineage>
</organism>
<feature type="transmembrane region" description="Helical" evidence="19">
    <location>
        <begin position="58"/>
        <end position="79"/>
    </location>
</feature>
<comment type="catalytic activity">
    <reaction evidence="17 19">
        <text>alpha-ribazole + adenosylcob(III)inamide-GDP = adenosylcob(III)alamin + GMP + H(+)</text>
        <dbReference type="Rhea" id="RHEA:16049"/>
        <dbReference type="ChEBI" id="CHEBI:10329"/>
        <dbReference type="ChEBI" id="CHEBI:15378"/>
        <dbReference type="ChEBI" id="CHEBI:18408"/>
        <dbReference type="ChEBI" id="CHEBI:58115"/>
        <dbReference type="ChEBI" id="CHEBI:60487"/>
        <dbReference type="EC" id="2.7.8.26"/>
    </reaction>
</comment>
<dbReference type="HAMAP" id="MF_00719">
    <property type="entry name" value="CobS"/>
    <property type="match status" value="1"/>
</dbReference>
<evidence type="ECO:0000256" key="8">
    <source>
        <dbReference type="ARBA" id="ARBA00022573"/>
    </source>
</evidence>
<accession>A0A238IXU6</accession>
<dbReference type="GO" id="GO:0009236">
    <property type="term" value="P:cobalamin biosynthetic process"/>
    <property type="evidence" value="ECO:0007669"/>
    <property type="project" value="UniProtKB-UniRule"/>
</dbReference>
<comment type="cofactor">
    <cofactor evidence="1 19">
        <name>Mg(2+)</name>
        <dbReference type="ChEBI" id="CHEBI:18420"/>
    </cofactor>
</comment>
<evidence type="ECO:0000256" key="9">
    <source>
        <dbReference type="ARBA" id="ARBA00022679"/>
    </source>
</evidence>
<feature type="transmembrane region" description="Helical" evidence="19">
    <location>
        <begin position="185"/>
        <end position="216"/>
    </location>
</feature>
<name>A0A238IXU6_9RHOB</name>
<evidence type="ECO:0000313" key="20">
    <source>
        <dbReference type="EMBL" id="SMX22580.1"/>
    </source>
</evidence>
<dbReference type="InterPro" id="IPR003805">
    <property type="entry name" value="CobS"/>
</dbReference>
<comment type="catalytic activity">
    <reaction evidence="18 19">
        <text>alpha-ribazole 5'-phosphate + adenosylcob(III)inamide-GDP = adenosylcob(III)alamin 5'-phosphate + GMP + H(+)</text>
        <dbReference type="Rhea" id="RHEA:23560"/>
        <dbReference type="ChEBI" id="CHEBI:15378"/>
        <dbReference type="ChEBI" id="CHEBI:57918"/>
        <dbReference type="ChEBI" id="CHEBI:58115"/>
        <dbReference type="ChEBI" id="CHEBI:60487"/>
        <dbReference type="ChEBI" id="CHEBI:60493"/>
        <dbReference type="EC" id="2.7.8.26"/>
    </reaction>
</comment>
<dbReference type="UniPathway" id="UPA00148">
    <property type="reaction ID" value="UER00238"/>
</dbReference>
<dbReference type="RefSeq" id="WP_093972578.1">
    <property type="nucleotide sequence ID" value="NZ_FXXQ01000002.1"/>
</dbReference>
<evidence type="ECO:0000256" key="12">
    <source>
        <dbReference type="ARBA" id="ARBA00022989"/>
    </source>
</evidence>
<evidence type="ECO:0000256" key="16">
    <source>
        <dbReference type="ARBA" id="ARBA00032853"/>
    </source>
</evidence>
<dbReference type="EC" id="2.7.8.26" evidence="5 19"/>
<comment type="subcellular location">
    <subcellularLocation>
        <location evidence="2 19">Cell membrane</location>
        <topology evidence="2 19">Multi-pass membrane protein</topology>
    </subcellularLocation>
</comment>
<evidence type="ECO:0000256" key="19">
    <source>
        <dbReference type="HAMAP-Rule" id="MF_00719"/>
    </source>
</evidence>
<dbReference type="OrthoDB" id="9794626at2"/>
<dbReference type="PANTHER" id="PTHR34148">
    <property type="entry name" value="ADENOSYLCOBINAMIDE-GDP RIBAZOLETRANSFERASE"/>
    <property type="match status" value="1"/>
</dbReference>
<keyword evidence="13 19" id="KW-0472">Membrane</keyword>
<gene>
    <name evidence="20" type="primary">cobS_1</name>
    <name evidence="19" type="synonym">cobS</name>
    <name evidence="20" type="ORF">BOA8489_00677</name>
</gene>
<keyword evidence="10 19" id="KW-0812">Transmembrane</keyword>
<evidence type="ECO:0000256" key="10">
    <source>
        <dbReference type="ARBA" id="ARBA00022692"/>
    </source>
</evidence>
<comment type="similarity">
    <text evidence="4 19">Belongs to the CobS family.</text>
</comment>
<comment type="pathway">
    <text evidence="3 19">Cofactor biosynthesis; adenosylcobalamin biosynthesis; adenosylcobalamin from cob(II)yrinate a,c-diamide: step 7/7.</text>
</comment>
<evidence type="ECO:0000256" key="14">
    <source>
        <dbReference type="ARBA" id="ARBA00025228"/>
    </source>
</evidence>
<comment type="function">
    <text evidence="14 19">Joins adenosylcobinamide-GDP and alpha-ribazole to generate adenosylcobalamin (Ado-cobalamin). Also synthesizes adenosylcobalamin 5'-phosphate from adenosylcobinamide-GDP and alpha-ribazole 5'-phosphate.</text>
</comment>
<sequence>MNDVRVELTLAIGFLTRLRLPPVEYSDAAMARAIRWYPLVGVAIGAALAFLFSGLNVFLPQAVAALLTIAAGVLLTGALHEDGLADLADGLGGSPDKDRALEIMRDSRIGTYGVLALIVTLAIKTTTLAILPTTTAMVALVAGHSLGRLTMLRLMDSLPYARSTGAAGFMSDATRSDRRIPLLSLAAVIILIAMTTSILTAIVTALAVTGLGALLINRLKARIQGYTGDALGACEQLTETLIPLVFLACL</sequence>
<dbReference type="GO" id="GO:0005886">
    <property type="term" value="C:plasma membrane"/>
    <property type="evidence" value="ECO:0007669"/>
    <property type="project" value="UniProtKB-SubCell"/>
</dbReference>
<evidence type="ECO:0000256" key="18">
    <source>
        <dbReference type="ARBA" id="ARBA00049504"/>
    </source>
</evidence>
<dbReference type="AlphaFoldDB" id="A0A238IXU6"/>
<evidence type="ECO:0000256" key="3">
    <source>
        <dbReference type="ARBA" id="ARBA00004663"/>
    </source>
</evidence>
<feature type="transmembrane region" description="Helical" evidence="19">
    <location>
        <begin position="34"/>
        <end position="52"/>
    </location>
</feature>
<dbReference type="NCBIfam" id="TIGR00317">
    <property type="entry name" value="cobS"/>
    <property type="match status" value="1"/>
</dbReference>
<evidence type="ECO:0000313" key="21">
    <source>
        <dbReference type="Proteomes" id="UP000201838"/>
    </source>
</evidence>
<proteinExistence type="inferred from homology"/>
<keyword evidence="9 19" id="KW-0808">Transferase</keyword>
<evidence type="ECO:0000256" key="17">
    <source>
        <dbReference type="ARBA" id="ARBA00048623"/>
    </source>
</evidence>
<evidence type="ECO:0000256" key="13">
    <source>
        <dbReference type="ARBA" id="ARBA00023136"/>
    </source>
</evidence>
<evidence type="ECO:0000256" key="5">
    <source>
        <dbReference type="ARBA" id="ARBA00013200"/>
    </source>
</evidence>
<keyword evidence="21" id="KW-1185">Reference proteome</keyword>
<dbReference type="GO" id="GO:0051073">
    <property type="term" value="F:adenosylcobinamide-GDP ribazoletransferase activity"/>
    <property type="evidence" value="ECO:0007669"/>
    <property type="project" value="UniProtKB-UniRule"/>
</dbReference>
<dbReference type="PANTHER" id="PTHR34148:SF1">
    <property type="entry name" value="ADENOSYLCOBINAMIDE-GDP RIBAZOLETRANSFERASE"/>
    <property type="match status" value="1"/>
</dbReference>
<dbReference type="Pfam" id="PF02654">
    <property type="entry name" value="CobS"/>
    <property type="match status" value="1"/>
</dbReference>
<evidence type="ECO:0000256" key="2">
    <source>
        <dbReference type="ARBA" id="ARBA00004651"/>
    </source>
</evidence>
<keyword evidence="8 19" id="KW-0169">Cobalamin biosynthesis</keyword>
<dbReference type="GO" id="GO:0008818">
    <property type="term" value="F:cobalamin 5'-phosphate synthase activity"/>
    <property type="evidence" value="ECO:0007669"/>
    <property type="project" value="UniProtKB-UniRule"/>
</dbReference>
<evidence type="ECO:0000256" key="15">
    <source>
        <dbReference type="ARBA" id="ARBA00032605"/>
    </source>
</evidence>
<keyword evidence="7 19" id="KW-1003">Cell membrane</keyword>
<evidence type="ECO:0000256" key="6">
    <source>
        <dbReference type="ARBA" id="ARBA00015850"/>
    </source>
</evidence>
<keyword evidence="12 19" id="KW-1133">Transmembrane helix</keyword>
<feature type="transmembrane region" description="Helical" evidence="19">
    <location>
        <begin position="109"/>
        <end position="131"/>
    </location>
</feature>
<evidence type="ECO:0000256" key="1">
    <source>
        <dbReference type="ARBA" id="ARBA00001946"/>
    </source>
</evidence>